<evidence type="ECO:0000313" key="2">
    <source>
        <dbReference type="EMBL" id="MVU78413.1"/>
    </source>
</evidence>
<reference evidence="2 3" key="1">
    <citation type="submission" date="2019-12" db="EMBL/GenBank/DDBJ databases">
        <title>Nocardia sp. nov. ET3-3 isolated from soil.</title>
        <authorList>
            <person name="Kanchanasin P."/>
            <person name="Tanasupawat S."/>
            <person name="Yuki M."/>
            <person name="Kudo T."/>
        </authorList>
    </citation>
    <scope>NUCLEOTIDE SEQUENCE [LARGE SCALE GENOMIC DNA]</scope>
    <source>
        <strain evidence="2 3">ET3-3</strain>
    </source>
</reference>
<sequence>MTNSEKTPTRRRLARSLVLGSLVLLPIGFAAPVLAEVTVVDNDGGWRNDNDGGWRQDCDHTGQFRWQNDRGQWRMDDCDHDRGHWEWRDNDWRWHHDRDDAPAPAPTPWWWNPFGSW</sequence>
<evidence type="ECO:0008006" key="4">
    <source>
        <dbReference type="Google" id="ProtNLM"/>
    </source>
</evidence>
<keyword evidence="3" id="KW-1185">Reference proteome</keyword>
<proteinExistence type="predicted"/>
<comment type="caution">
    <text evidence="2">The sequence shown here is derived from an EMBL/GenBank/DDBJ whole genome shotgun (WGS) entry which is preliminary data.</text>
</comment>
<dbReference type="EMBL" id="WRPP01000002">
    <property type="protein sequence ID" value="MVU78413.1"/>
    <property type="molecule type" value="Genomic_DNA"/>
</dbReference>
<name>A0A7K1UVK0_9NOCA</name>
<organism evidence="2 3">
    <name type="scientific">Nocardia terrae</name>
    <dbReference type="NCBI Taxonomy" id="2675851"/>
    <lineage>
        <taxon>Bacteria</taxon>
        <taxon>Bacillati</taxon>
        <taxon>Actinomycetota</taxon>
        <taxon>Actinomycetes</taxon>
        <taxon>Mycobacteriales</taxon>
        <taxon>Nocardiaceae</taxon>
        <taxon>Nocardia</taxon>
    </lineage>
</organism>
<protein>
    <recommendedName>
        <fullName evidence="4">Secreted protein</fullName>
    </recommendedName>
</protein>
<feature type="chain" id="PRO_5038642571" description="Secreted protein" evidence="1">
    <location>
        <begin position="36"/>
        <end position="117"/>
    </location>
</feature>
<feature type="signal peptide" evidence="1">
    <location>
        <begin position="1"/>
        <end position="35"/>
    </location>
</feature>
<evidence type="ECO:0000313" key="3">
    <source>
        <dbReference type="Proteomes" id="UP000466794"/>
    </source>
</evidence>
<evidence type="ECO:0000256" key="1">
    <source>
        <dbReference type="SAM" id="SignalP"/>
    </source>
</evidence>
<keyword evidence="1" id="KW-0732">Signal</keyword>
<dbReference type="AlphaFoldDB" id="A0A7K1UVK0"/>
<dbReference type="RefSeq" id="WP_157387907.1">
    <property type="nucleotide sequence ID" value="NZ_WRPP01000002.1"/>
</dbReference>
<dbReference type="Proteomes" id="UP000466794">
    <property type="component" value="Unassembled WGS sequence"/>
</dbReference>
<gene>
    <name evidence="2" type="ORF">GPX89_14305</name>
</gene>
<accession>A0A7K1UVK0</accession>